<gene>
    <name evidence="1" type="ORF">BBI08_15825</name>
</gene>
<dbReference type="OrthoDB" id="3650427at2"/>
<evidence type="ECO:0000313" key="2">
    <source>
        <dbReference type="Proteomes" id="UP000092687"/>
    </source>
</evidence>
<dbReference type="Proteomes" id="UP000092687">
    <property type="component" value="Chromosome"/>
</dbReference>
<accession>A0A1C7DVC6</accession>
<reference evidence="1" key="1">
    <citation type="submission" date="2016-10" db="EMBL/GenBank/DDBJ databases">
        <authorList>
            <person name="de Groot N.N."/>
        </authorList>
    </citation>
    <scope>NUCLEOTIDE SEQUENCE</scope>
    <source>
        <strain evidence="1">DSM 24743</strain>
    </source>
</reference>
<dbReference type="Gene3D" id="1.10.10.10">
    <property type="entry name" value="Winged helix-like DNA-binding domain superfamily/Winged helix DNA-binding domain"/>
    <property type="match status" value="1"/>
</dbReference>
<dbReference type="RefSeq" id="WP_008497286.1">
    <property type="nucleotide sequence ID" value="NZ_CP016537.2"/>
</dbReference>
<dbReference type="AlphaFoldDB" id="A0A1C7DVC6"/>
<organism evidence="1 2">
    <name type="scientific">Planococcus halocryophilus</name>
    <dbReference type="NCBI Taxonomy" id="1215089"/>
    <lineage>
        <taxon>Bacteria</taxon>
        <taxon>Bacillati</taxon>
        <taxon>Bacillota</taxon>
        <taxon>Bacilli</taxon>
        <taxon>Bacillales</taxon>
        <taxon>Caryophanaceae</taxon>
        <taxon>Planococcus</taxon>
    </lineage>
</organism>
<dbReference type="KEGG" id="phc:BBI08_15825"/>
<protein>
    <submittedName>
        <fullName evidence="1">Uncharacterized protein</fullName>
    </submittedName>
</protein>
<dbReference type="InterPro" id="IPR036388">
    <property type="entry name" value="WH-like_DNA-bd_sf"/>
</dbReference>
<name>A0A1C7DVC6_9BACL</name>
<dbReference type="EMBL" id="CP016537">
    <property type="protein sequence ID" value="ANU15231.1"/>
    <property type="molecule type" value="Genomic_DNA"/>
</dbReference>
<evidence type="ECO:0000313" key="1">
    <source>
        <dbReference type="EMBL" id="ANU15231.1"/>
    </source>
</evidence>
<proteinExistence type="predicted"/>
<keyword evidence="2" id="KW-1185">Reference proteome</keyword>
<sequence length="515" mass="60699">MLTKDSIERVMRERNRKGDNLIRDIQIVQSYFGLGIQKTFTYQSLADEFGGMTRERIRQIINNKFIKKVEEMDKGSLYEIQSVVSEFPVILLEDLKDILEQRGLADNGLHNQGLYNLLEVFEICSEYEVCTLDFDIPTRFDFENSASVFMVQRKAKDTLYKALQNIREVLGMHGIVCLEKIFEQENLDKRNILFFRSLLSHSRDCWTYESKEGLWYLWENRDSVLFNVLEKVAFVTKKIPIENLSDVIHRYINRRTLLYGAPNQAIISKYLKEGKKTIYNNDEVTLLIDGKVLNDIEQSILRFYREREEVNIPYSELSVYLQELDYQKPYYDIALFRSPILFVERSDGRGNYRFIIIDALASMSLYEKTKKRLGKLEGTNISVEVQMRKEQAILREWLFLGKNSEYCAICGELYSISSMVCAHKKKRANCTEDERTDPYIVMPLCLFGCDIMYEHEYFEIVEGKVVSHLEDLMETEKKYVKAIQGRAIDFRWLKGNADYFKREYLPGMRNSTKRF</sequence>